<dbReference type="Pfam" id="PF02687">
    <property type="entry name" value="FtsX"/>
    <property type="match status" value="2"/>
</dbReference>
<dbReference type="RefSeq" id="WP_008789032.1">
    <property type="nucleotide sequence ID" value="NZ_AKCB01000001.1"/>
</dbReference>
<dbReference type="OrthoDB" id="9793166at2"/>
<evidence type="ECO:0000256" key="6">
    <source>
        <dbReference type="ARBA" id="ARBA00038076"/>
    </source>
</evidence>
<feature type="transmembrane region" description="Helical" evidence="7">
    <location>
        <begin position="315"/>
        <end position="340"/>
    </location>
</feature>
<organism evidence="9 10">
    <name type="scientific">Coprobacillus cateniformis</name>
    <dbReference type="NCBI Taxonomy" id="100884"/>
    <lineage>
        <taxon>Bacteria</taxon>
        <taxon>Bacillati</taxon>
        <taxon>Bacillota</taxon>
        <taxon>Erysipelotrichia</taxon>
        <taxon>Erysipelotrichales</taxon>
        <taxon>Coprobacillaceae</taxon>
        <taxon>Coprobacillus</taxon>
    </lineage>
</organism>
<keyword evidence="4 7" id="KW-1133">Transmembrane helix</keyword>
<dbReference type="EMBL" id="ADKX01000033">
    <property type="protein sequence ID" value="EFW04807.1"/>
    <property type="molecule type" value="Genomic_DNA"/>
</dbReference>
<sequence>MKIMNKLTLRYLQQNKKRTILTILCISVSVIMICCIGISLYSGKQFYKQYIEHTSGYHHYTIVNNNKDIIQIIKNDPEVKEYYFSSTSFYSVDDKKNDVSLNLKQGDYTYFEKENFDDLLIKGRLPNNHKEIAISQKYLINNHIQKNMGDTISLKEDDTGKLKTYLIVGLINDYEAQSYYKKSFNALSYIDLNDPQSYYTMYVIDKDLSTNIFKHCEKLNHEINEMLDQTNDFNNIFYNSQYLGIQDIFEENSQSAFLTLYNMVAILLFVIIFISFFIIYQAFNLSTHDRIQYLGMLSSVGATSKQKKRSVYFEGAILSLISIPLGIFISYIGMTVTFFFINKLDAIQIMGVEIHAQISIFYLFIVILLSLLTIFISLYLPARKISKISVIDALKKNDEIKVKKYKLKTSSFSKRFLNISQQLAVKNYKRQGRRSKVIVLSLVISMVAFISIFSFGQRLMKVSNNANPFHLYDIEMYINGDQVPEITKLLSTHDKVDDFYSISGDIPVKMKLDKKYLKIPNNNHVYNQKTDEYNVVFIGMSENKRKELCELNGIKYRNDLALVYNGHFTDYDNADNKTSHYQERFIKEDNLFIKSPIYFENVTYNQRGEEEKIERLQLEPLTSYAFIDNDKYKSLYGIDSQGSLYMIVSTDYVFQQNLDYYSSLRVFIASQQHVELSKKLEDLGYNIEDHTQNFIQDRQIFLIIEIFIYGFVCIMIFFTMLNIINMMSASIEKRKKEFGMMLSVGMSPHGIHKMIWYESFIYGMKTLLYATPISIFIEWLLYNQIHIDDYYFSISYIAYIISFLVIMFVMLLTFHTGLNKFKKQNIIETLKDDM</sequence>
<comment type="subcellular location">
    <subcellularLocation>
        <location evidence="1">Cell membrane</location>
        <topology evidence="1">Multi-pass membrane protein</topology>
    </subcellularLocation>
</comment>
<reference evidence="9 10" key="1">
    <citation type="submission" date="2010-12" db="EMBL/GenBank/DDBJ databases">
        <title>The Genome Sequence of Coprobacillus sp. strain 29_1.</title>
        <authorList>
            <consortium name="The Broad Institute Genome Sequencing Platform"/>
            <person name="Earl A."/>
            <person name="Ward D."/>
            <person name="Feldgarden M."/>
            <person name="Gevers D."/>
            <person name="Daigneault M."/>
            <person name="Sibley C.D."/>
            <person name="White A."/>
            <person name="Strauss J."/>
            <person name="Allen-Vercoe E."/>
            <person name="Young S.K."/>
            <person name="Zeng Q."/>
            <person name="Gargeya S."/>
            <person name="Fitzgerald M."/>
            <person name="Haas B."/>
            <person name="Abouelleil A."/>
            <person name="Alvarado L."/>
            <person name="Arachchi H.M."/>
            <person name="Berlin A."/>
            <person name="Brown A."/>
            <person name="Chapman S.B."/>
            <person name="Chen Z."/>
            <person name="Dunbar C."/>
            <person name="Freedman E."/>
            <person name="Gearin G."/>
            <person name="Gellesch M."/>
            <person name="Goldberg J."/>
            <person name="Griggs A."/>
            <person name="Gujja S."/>
            <person name="Heilman E."/>
            <person name="Heiman D."/>
            <person name="Howarth C."/>
            <person name="Larson L."/>
            <person name="Lui A."/>
            <person name="MacDonald P.J.P."/>
            <person name="Mehta T."/>
            <person name="Montmayeur A."/>
            <person name="Murphy C."/>
            <person name="Neiman D."/>
            <person name="Pearson M."/>
            <person name="Priest M."/>
            <person name="Roberts A."/>
            <person name="Saif S."/>
            <person name="Shea T."/>
            <person name="Shenoy N."/>
            <person name="Sisk P."/>
            <person name="Stolte C."/>
            <person name="Sykes S."/>
            <person name="White J."/>
            <person name="Yandava C."/>
            <person name="Nusbaum C."/>
            <person name="Birren B."/>
        </authorList>
    </citation>
    <scope>NUCLEOTIDE SEQUENCE [LARGE SCALE GENOMIC DNA]</scope>
    <source>
        <strain evidence="9 10">29_1</strain>
    </source>
</reference>
<evidence type="ECO:0000256" key="3">
    <source>
        <dbReference type="ARBA" id="ARBA00022692"/>
    </source>
</evidence>
<evidence type="ECO:0000256" key="7">
    <source>
        <dbReference type="SAM" id="Phobius"/>
    </source>
</evidence>
<evidence type="ECO:0000259" key="8">
    <source>
        <dbReference type="Pfam" id="PF02687"/>
    </source>
</evidence>
<evidence type="ECO:0000256" key="2">
    <source>
        <dbReference type="ARBA" id="ARBA00022475"/>
    </source>
</evidence>
<name>E7GAZ1_9FIRM</name>
<evidence type="ECO:0000313" key="10">
    <source>
        <dbReference type="Proteomes" id="UP000003157"/>
    </source>
</evidence>
<dbReference type="InterPro" id="IPR050250">
    <property type="entry name" value="Macrolide_Exporter_MacB"/>
</dbReference>
<feature type="transmembrane region" description="Helical" evidence="7">
    <location>
        <begin position="20"/>
        <end position="41"/>
    </location>
</feature>
<keyword evidence="3 7" id="KW-0812">Transmembrane</keyword>
<feature type="transmembrane region" description="Helical" evidence="7">
    <location>
        <begin position="794"/>
        <end position="814"/>
    </location>
</feature>
<gene>
    <name evidence="9" type="ORF">HMPREF9488_01931</name>
</gene>
<keyword evidence="10" id="KW-1185">Reference proteome</keyword>
<dbReference type="HOGENOM" id="CLU_010964_2_0_9"/>
<feature type="domain" description="ABC3 transporter permease C-terminal" evidence="8">
    <location>
        <begin position="711"/>
        <end position="825"/>
    </location>
</feature>
<feature type="transmembrane region" description="Helical" evidence="7">
    <location>
        <begin position="760"/>
        <end position="782"/>
    </location>
</feature>
<dbReference type="InterPro" id="IPR003838">
    <property type="entry name" value="ABC3_permease_C"/>
</dbReference>
<feature type="transmembrane region" description="Helical" evidence="7">
    <location>
        <begin position="260"/>
        <end position="283"/>
    </location>
</feature>
<dbReference type="PANTHER" id="PTHR30572">
    <property type="entry name" value="MEMBRANE COMPONENT OF TRANSPORTER-RELATED"/>
    <property type="match status" value="1"/>
</dbReference>
<dbReference type="AlphaFoldDB" id="E7GAZ1"/>
<accession>E7GAZ1</accession>
<evidence type="ECO:0000256" key="5">
    <source>
        <dbReference type="ARBA" id="ARBA00023136"/>
    </source>
</evidence>
<comment type="similarity">
    <text evidence="6">Belongs to the ABC-4 integral membrane protein family.</text>
</comment>
<feature type="transmembrane region" description="Helical" evidence="7">
    <location>
        <begin position="360"/>
        <end position="380"/>
    </location>
</feature>
<dbReference type="STRING" id="100884.GCA_000269565_02027"/>
<evidence type="ECO:0000313" key="9">
    <source>
        <dbReference type="EMBL" id="EFW04807.1"/>
    </source>
</evidence>
<dbReference type="GO" id="GO:0022857">
    <property type="term" value="F:transmembrane transporter activity"/>
    <property type="evidence" value="ECO:0007669"/>
    <property type="project" value="TreeGrafter"/>
</dbReference>
<proteinExistence type="inferred from homology"/>
<evidence type="ECO:0000256" key="1">
    <source>
        <dbReference type="ARBA" id="ARBA00004651"/>
    </source>
</evidence>
<dbReference type="Proteomes" id="UP000003157">
    <property type="component" value="Unassembled WGS sequence"/>
</dbReference>
<keyword evidence="2" id="KW-1003">Cell membrane</keyword>
<dbReference type="PANTHER" id="PTHR30572:SF4">
    <property type="entry name" value="ABC TRANSPORTER PERMEASE YTRF"/>
    <property type="match status" value="1"/>
</dbReference>
<dbReference type="GeneID" id="78229875"/>
<dbReference type="eggNOG" id="COG0577">
    <property type="taxonomic scope" value="Bacteria"/>
</dbReference>
<protein>
    <recommendedName>
        <fullName evidence="8">ABC3 transporter permease C-terminal domain-containing protein</fullName>
    </recommendedName>
</protein>
<evidence type="ECO:0000256" key="4">
    <source>
        <dbReference type="ARBA" id="ARBA00022989"/>
    </source>
</evidence>
<comment type="caution">
    <text evidence="9">The sequence shown here is derived from an EMBL/GenBank/DDBJ whole genome shotgun (WGS) entry which is preliminary data.</text>
</comment>
<feature type="transmembrane region" description="Helical" evidence="7">
    <location>
        <begin position="700"/>
        <end position="724"/>
    </location>
</feature>
<keyword evidence="5 7" id="KW-0472">Membrane</keyword>
<feature type="domain" description="ABC3 transporter permease C-terminal" evidence="8">
    <location>
        <begin position="266"/>
        <end position="389"/>
    </location>
</feature>
<feature type="transmembrane region" description="Helical" evidence="7">
    <location>
        <begin position="437"/>
        <end position="456"/>
    </location>
</feature>
<dbReference type="GO" id="GO:0005886">
    <property type="term" value="C:plasma membrane"/>
    <property type="evidence" value="ECO:0007669"/>
    <property type="project" value="UniProtKB-SubCell"/>
</dbReference>